<dbReference type="Gene3D" id="1.20.120.1200">
    <property type="entry name" value="NADH-ubiquinone/plastoquinone oxidoreductase chain 6, subunit NuoJ"/>
    <property type="match status" value="1"/>
</dbReference>
<keyword evidence="12 15" id="KW-0496">Mitochondrion</keyword>
<geneLocation type="mitochondrion" evidence="17"/>
<comment type="similarity">
    <text evidence="2 15">Belongs to the complex I subunit 6 family.</text>
</comment>
<keyword evidence="6 15" id="KW-0679">Respiratory chain</keyword>
<evidence type="ECO:0000256" key="13">
    <source>
        <dbReference type="ARBA" id="ARBA00023136"/>
    </source>
</evidence>
<evidence type="ECO:0000313" key="17">
    <source>
        <dbReference type="EMBL" id="QKE47121.1"/>
    </source>
</evidence>
<organism evidence="17">
    <name type="scientific">Scarturus williamsi</name>
    <name type="common">William's jerboa</name>
    <dbReference type="NCBI Taxonomy" id="2926630"/>
    <lineage>
        <taxon>Eukaryota</taxon>
        <taxon>Metazoa</taxon>
        <taxon>Chordata</taxon>
        <taxon>Craniata</taxon>
        <taxon>Vertebrata</taxon>
        <taxon>Euteleostomi</taxon>
        <taxon>Mammalia</taxon>
        <taxon>Eutheria</taxon>
        <taxon>Euarchontoglires</taxon>
        <taxon>Glires</taxon>
        <taxon>Rodentia</taxon>
        <taxon>Myomorpha</taxon>
        <taxon>Dipodoidea</taxon>
        <taxon>Dipodidae</taxon>
        <taxon>Allactaginae</taxon>
        <taxon>Scarturus</taxon>
    </lineage>
</organism>
<feature type="transmembrane region" description="Helical" evidence="15">
    <location>
        <begin position="83"/>
        <end position="106"/>
    </location>
</feature>
<dbReference type="AlphaFoldDB" id="A0A7D3UMW8"/>
<dbReference type="EMBL" id="MT079957">
    <property type="protein sequence ID" value="QKE47121.1"/>
    <property type="molecule type" value="Genomic_DNA"/>
</dbReference>
<evidence type="ECO:0000256" key="11">
    <source>
        <dbReference type="ARBA" id="ARBA00023027"/>
    </source>
</evidence>
<keyword evidence="5 15" id="KW-0813">Transport</keyword>
<dbReference type="GeneID" id="55754596"/>
<dbReference type="RefSeq" id="YP_009865068.1">
    <property type="nucleotide sequence ID" value="NC_049035.1"/>
</dbReference>
<keyword evidence="13 15" id="KW-0472">Membrane</keyword>
<evidence type="ECO:0000256" key="3">
    <source>
        <dbReference type="ARBA" id="ARBA00012944"/>
    </source>
</evidence>
<feature type="transmembrane region" description="Helical" evidence="15">
    <location>
        <begin position="148"/>
        <end position="168"/>
    </location>
</feature>
<feature type="transmembrane region" description="Helical" evidence="15">
    <location>
        <begin position="51"/>
        <end position="71"/>
    </location>
</feature>
<feature type="chain" id="PRO_5028212919" description="NADH-ubiquinone oxidoreductase chain 6" evidence="16">
    <location>
        <begin position="19"/>
        <end position="174"/>
    </location>
</feature>
<evidence type="ECO:0000256" key="15">
    <source>
        <dbReference type="RuleBase" id="RU004430"/>
    </source>
</evidence>
<evidence type="ECO:0000256" key="10">
    <source>
        <dbReference type="ARBA" id="ARBA00022989"/>
    </source>
</evidence>
<evidence type="ECO:0000256" key="2">
    <source>
        <dbReference type="ARBA" id="ARBA00005698"/>
    </source>
</evidence>
<keyword evidence="10 15" id="KW-1133">Transmembrane helix</keyword>
<dbReference type="InterPro" id="IPR042106">
    <property type="entry name" value="Nuo/plastoQ_OxRdtase_6_NuoJ"/>
</dbReference>
<evidence type="ECO:0000256" key="5">
    <source>
        <dbReference type="ARBA" id="ARBA00022448"/>
    </source>
</evidence>
<name>A0A7D3UMW8_9RODE</name>
<comment type="catalytic activity">
    <reaction evidence="14 15">
        <text>a ubiquinone + NADH + 5 H(+)(in) = a ubiquinol + NAD(+) + 4 H(+)(out)</text>
        <dbReference type="Rhea" id="RHEA:29091"/>
        <dbReference type="Rhea" id="RHEA-COMP:9565"/>
        <dbReference type="Rhea" id="RHEA-COMP:9566"/>
        <dbReference type="ChEBI" id="CHEBI:15378"/>
        <dbReference type="ChEBI" id="CHEBI:16389"/>
        <dbReference type="ChEBI" id="CHEBI:17976"/>
        <dbReference type="ChEBI" id="CHEBI:57540"/>
        <dbReference type="ChEBI" id="CHEBI:57945"/>
        <dbReference type="EC" id="7.1.1.2"/>
    </reaction>
</comment>
<comment type="function">
    <text evidence="15">Core subunit of the mitochondrial membrane respiratory chain NADH dehydrogenase (Complex I) which catalyzes electron transfer from NADH through the respiratory chain, using ubiquinone as an electron acceptor. Essential for the catalytic activity and assembly of complex I.</text>
</comment>
<keyword evidence="7 15" id="KW-0812">Transmembrane</keyword>
<evidence type="ECO:0000256" key="9">
    <source>
        <dbReference type="ARBA" id="ARBA00022982"/>
    </source>
</evidence>
<dbReference type="CTD" id="4541"/>
<protein>
    <recommendedName>
        <fullName evidence="4 15">NADH-ubiquinone oxidoreductase chain 6</fullName>
        <ecNumber evidence="3 15">7.1.1.2</ecNumber>
    </recommendedName>
</protein>
<sequence>MTMSVFLLSLFFVASFIGFATKPSPIYGGLGLILAGGLGCGLILESGGSYLGLMVFLVYLGGMMVVFGYTTAMATEDYPETWVSSWVVVFMFGAGLFVELVLFLWFMGSEEVKLIVGFDSMGDWVVMEGDQGGYMGEDMVGVSAIYDYGWWLVAVAGWTLFVSVFIVIEITRGG</sequence>
<keyword evidence="15" id="KW-0830">Ubiquinone</keyword>
<dbReference type="GO" id="GO:0008137">
    <property type="term" value="F:NADH dehydrogenase (ubiquinone) activity"/>
    <property type="evidence" value="ECO:0007669"/>
    <property type="project" value="UniProtKB-UniRule"/>
</dbReference>
<keyword evidence="8 15" id="KW-1278">Translocase</keyword>
<dbReference type="PANTHER" id="PTHR11435:SF1">
    <property type="entry name" value="NADH-UBIQUINONE OXIDOREDUCTASE CHAIN 6"/>
    <property type="match status" value="1"/>
</dbReference>
<comment type="subcellular location">
    <subcellularLocation>
        <location evidence="1 15">Mitochondrion membrane</location>
        <topology evidence="1 15">Multi-pass membrane protein</topology>
    </subcellularLocation>
</comment>
<evidence type="ECO:0000256" key="1">
    <source>
        <dbReference type="ARBA" id="ARBA00004225"/>
    </source>
</evidence>
<evidence type="ECO:0000256" key="4">
    <source>
        <dbReference type="ARBA" id="ARBA00021095"/>
    </source>
</evidence>
<keyword evidence="11 15" id="KW-0520">NAD</keyword>
<accession>A0A7D3UMW8</accession>
<evidence type="ECO:0000256" key="16">
    <source>
        <dbReference type="SAM" id="SignalP"/>
    </source>
</evidence>
<dbReference type="GO" id="GO:0031966">
    <property type="term" value="C:mitochondrial membrane"/>
    <property type="evidence" value="ECO:0007669"/>
    <property type="project" value="UniProtKB-SubCell"/>
</dbReference>
<dbReference type="InterPro" id="IPR050269">
    <property type="entry name" value="ComplexI_Subunit6"/>
</dbReference>
<feature type="signal peptide" evidence="16">
    <location>
        <begin position="1"/>
        <end position="18"/>
    </location>
</feature>
<gene>
    <name evidence="17" type="primary">ND6</name>
</gene>
<keyword evidence="9 15" id="KW-0249">Electron transport</keyword>
<dbReference type="Pfam" id="PF00499">
    <property type="entry name" value="Oxidored_q3"/>
    <property type="match status" value="1"/>
</dbReference>
<evidence type="ECO:0000256" key="8">
    <source>
        <dbReference type="ARBA" id="ARBA00022967"/>
    </source>
</evidence>
<keyword evidence="16" id="KW-0732">Signal</keyword>
<reference evidence="17" key="1">
    <citation type="journal article" date="2020" name="PeerJ">
        <title>Whole mitochondrial genome sequence and phylogenetic relationships of Williams's jerboa (Scarturus williamsi) from Turkey.</title>
        <authorList>
            <person name="Ibis O."/>
        </authorList>
    </citation>
    <scope>NUCLEOTIDE SEQUENCE</scope>
    <source>
        <tissue evidence="17">Muscle</tissue>
    </source>
</reference>
<dbReference type="PANTHER" id="PTHR11435">
    <property type="entry name" value="NADH UBIQUINONE OXIDOREDUCTASE SUBUNIT ND6"/>
    <property type="match status" value="1"/>
</dbReference>
<evidence type="ECO:0000256" key="14">
    <source>
        <dbReference type="ARBA" id="ARBA00049551"/>
    </source>
</evidence>
<evidence type="ECO:0000256" key="7">
    <source>
        <dbReference type="ARBA" id="ARBA00022692"/>
    </source>
</evidence>
<evidence type="ECO:0000256" key="12">
    <source>
        <dbReference type="ARBA" id="ARBA00023128"/>
    </source>
</evidence>
<evidence type="ECO:0000256" key="6">
    <source>
        <dbReference type="ARBA" id="ARBA00022660"/>
    </source>
</evidence>
<proteinExistence type="inferred from homology"/>
<dbReference type="EC" id="7.1.1.2" evidence="3 15"/>
<dbReference type="InterPro" id="IPR001457">
    <property type="entry name" value="NADH_UbQ/plastoQ_OxRdtase_su6"/>
</dbReference>